<protein>
    <submittedName>
        <fullName evidence="2">Uncharacterized protein</fullName>
    </submittedName>
</protein>
<accession>A0A0G0WGJ3</accession>
<dbReference type="EMBL" id="LCBN01000058">
    <property type="protein sequence ID" value="KKS12060.1"/>
    <property type="molecule type" value="Genomic_DNA"/>
</dbReference>
<proteinExistence type="predicted"/>
<name>A0A0G0WGJ3_9BACT</name>
<feature type="region of interest" description="Disordered" evidence="1">
    <location>
        <begin position="44"/>
        <end position="125"/>
    </location>
</feature>
<evidence type="ECO:0000313" key="2">
    <source>
        <dbReference type="EMBL" id="KKS12060.1"/>
    </source>
</evidence>
<dbReference type="AlphaFoldDB" id="A0A0G0WGJ3"/>
<evidence type="ECO:0000256" key="1">
    <source>
        <dbReference type="SAM" id="MobiDB-lite"/>
    </source>
</evidence>
<reference evidence="2 3" key="1">
    <citation type="journal article" date="2015" name="Nature">
        <title>rRNA introns, odd ribosomes, and small enigmatic genomes across a large radiation of phyla.</title>
        <authorList>
            <person name="Brown C.T."/>
            <person name="Hug L.A."/>
            <person name="Thomas B.C."/>
            <person name="Sharon I."/>
            <person name="Castelle C.J."/>
            <person name="Singh A."/>
            <person name="Wilkins M.J."/>
            <person name="Williams K.H."/>
            <person name="Banfield J.F."/>
        </authorList>
    </citation>
    <scope>NUCLEOTIDE SEQUENCE [LARGE SCALE GENOMIC DNA]</scope>
</reference>
<comment type="caution">
    <text evidence="2">The sequence shown here is derived from an EMBL/GenBank/DDBJ whole genome shotgun (WGS) entry which is preliminary data.</text>
</comment>
<dbReference type="Proteomes" id="UP000034753">
    <property type="component" value="Unassembled WGS sequence"/>
</dbReference>
<organism evidence="2 3">
    <name type="scientific">Candidatus Daviesbacteria bacterium GW2011_GWB1_41_5</name>
    <dbReference type="NCBI Taxonomy" id="1618429"/>
    <lineage>
        <taxon>Bacteria</taxon>
        <taxon>Candidatus Daviesiibacteriota</taxon>
    </lineage>
</organism>
<evidence type="ECO:0000313" key="3">
    <source>
        <dbReference type="Proteomes" id="UP000034753"/>
    </source>
</evidence>
<feature type="compositionally biased region" description="Basic and acidic residues" evidence="1">
    <location>
        <begin position="79"/>
        <end position="89"/>
    </location>
</feature>
<sequence>MANNELSPTEAEKLWEKMDDQGYAGGMGSNKPKATQIVQEAYGEDVKRGQPLKPDLSDELQSPLMPMTETEQRGAAIRATERRQQPDGRYRRKRVRSTGIQSPIDGASHMSGINEVGMRRALSRR</sequence>
<gene>
    <name evidence="2" type="ORF">UU67_C0058G0002</name>
</gene>